<keyword evidence="2" id="KW-0732">Signal</keyword>
<name>A0A2U3L0M8_9BACT</name>
<protein>
    <submittedName>
        <fullName evidence="4">Putative Transport-associated protein</fullName>
    </submittedName>
</protein>
<gene>
    <name evidence="4" type="ORF">SBA1_60029</name>
</gene>
<dbReference type="EMBL" id="OMOD01000155">
    <property type="protein sequence ID" value="SPF45475.1"/>
    <property type="molecule type" value="Genomic_DNA"/>
</dbReference>
<dbReference type="PANTHER" id="PTHR34606:SF15">
    <property type="entry name" value="BON DOMAIN-CONTAINING PROTEIN"/>
    <property type="match status" value="1"/>
</dbReference>
<feature type="compositionally biased region" description="Low complexity" evidence="1">
    <location>
        <begin position="134"/>
        <end position="144"/>
    </location>
</feature>
<dbReference type="PROSITE" id="PS50914">
    <property type="entry name" value="BON"/>
    <property type="match status" value="1"/>
</dbReference>
<feature type="chain" id="PRO_5015726054" evidence="2">
    <location>
        <begin position="22"/>
        <end position="364"/>
    </location>
</feature>
<evidence type="ECO:0000256" key="2">
    <source>
        <dbReference type="SAM" id="SignalP"/>
    </source>
</evidence>
<dbReference type="Gene3D" id="3.30.1340.30">
    <property type="match status" value="1"/>
</dbReference>
<dbReference type="Pfam" id="PF04972">
    <property type="entry name" value="BON"/>
    <property type="match status" value="1"/>
</dbReference>
<dbReference type="PROSITE" id="PS51257">
    <property type="entry name" value="PROKAR_LIPOPROTEIN"/>
    <property type="match status" value="1"/>
</dbReference>
<evidence type="ECO:0000259" key="3">
    <source>
        <dbReference type="PROSITE" id="PS50914"/>
    </source>
</evidence>
<accession>A0A2U3L0M8</accession>
<reference evidence="5" key="1">
    <citation type="submission" date="2018-02" db="EMBL/GenBank/DDBJ databases">
        <authorList>
            <person name="Hausmann B."/>
        </authorList>
    </citation>
    <scope>NUCLEOTIDE SEQUENCE [LARGE SCALE GENOMIC DNA]</scope>
    <source>
        <strain evidence="5">Peat soil MAG SbA1</strain>
    </source>
</reference>
<evidence type="ECO:0000256" key="1">
    <source>
        <dbReference type="SAM" id="MobiDB-lite"/>
    </source>
</evidence>
<dbReference type="InterPro" id="IPR014004">
    <property type="entry name" value="Transpt-assoc_nodulatn_dom_bac"/>
</dbReference>
<feature type="signal peptide" evidence="2">
    <location>
        <begin position="1"/>
        <end position="21"/>
    </location>
</feature>
<feature type="domain" description="BON" evidence="3">
    <location>
        <begin position="28"/>
        <end position="96"/>
    </location>
</feature>
<feature type="compositionally biased region" description="Low complexity" evidence="1">
    <location>
        <begin position="99"/>
        <end position="120"/>
    </location>
</feature>
<proteinExistence type="predicted"/>
<evidence type="ECO:0000313" key="5">
    <source>
        <dbReference type="Proteomes" id="UP000238701"/>
    </source>
</evidence>
<feature type="compositionally biased region" description="Pro residues" evidence="1">
    <location>
        <begin position="156"/>
        <end position="179"/>
    </location>
</feature>
<dbReference type="InterPro" id="IPR007055">
    <property type="entry name" value="BON_dom"/>
</dbReference>
<dbReference type="Proteomes" id="UP000238701">
    <property type="component" value="Unassembled WGS sequence"/>
</dbReference>
<dbReference type="PANTHER" id="PTHR34606">
    <property type="entry name" value="BON DOMAIN-CONTAINING PROTEIN"/>
    <property type="match status" value="1"/>
</dbReference>
<feature type="region of interest" description="Disordered" evidence="1">
    <location>
        <begin position="99"/>
        <end position="183"/>
    </location>
</feature>
<evidence type="ECO:0000313" key="4">
    <source>
        <dbReference type="EMBL" id="SPF45475.1"/>
    </source>
</evidence>
<dbReference type="SMART" id="SM00749">
    <property type="entry name" value="BON"/>
    <property type="match status" value="1"/>
</dbReference>
<dbReference type="InterPro" id="IPR051686">
    <property type="entry name" value="Lipoprotein_DolP"/>
</dbReference>
<sequence length="364" mass="36479">MKYNSRLLLSFVLAIAVGLGAGCAKKPDDAKISGDIQSKFSQDSGLSTKQLNVQSANGVVTLSGTVDNDAQRDAASRQAASVPGVKEVVNNLVVGAAPAPAATSTSSPEQSASASSTPPAERSKPSAGKKVHKSSASEAPPSEADSNADQMAANNAPPPPAPPDNPPTTPPPPPPPPAPKKYTIDQGTQLTIRLIDPIDSEKNQVGDTFHATLNAPLTSDAEEAVPAGVEVVGHVVDVKSASKFAGQSVVVLQLDSLSSGGRTYSIQTDQYRKQGSSRGKNTAEKVGGGAVIGGIIGALAGGGKGAAIGAAAGAGVGGGAQAASKSQQIKLPSETVLNFTLQAPVTVVQAPNPDANRPKLGDSQ</sequence>
<dbReference type="AlphaFoldDB" id="A0A2U3L0M8"/>
<organism evidence="4 5">
    <name type="scientific">Candidatus Sulfotelmatobacter kueseliae</name>
    <dbReference type="NCBI Taxonomy" id="2042962"/>
    <lineage>
        <taxon>Bacteria</taxon>
        <taxon>Pseudomonadati</taxon>
        <taxon>Acidobacteriota</taxon>
        <taxon>Terriglobia</taxon>
        <taxon>Terriglobales</taxon>
        <taxon>Candidatus Korobacteraceae</taxon>
        <taxon>Candidatus Sulfotelmatobacter</taxon>
    </lineage>
</organism>